<dbReference type="PROSITE" id="PS50075">
    <property type="entry name" value="CARRIER"/>
    <property type="match status" value="6"/>
</dbReference>
<dbReference type="InterPro" id="IPR010071">
    <property type="entry name" value="AA_adenyl_dom"/>
</dbReference>
<dbReference type="InterPro" id="IPR001031">
    <property type="entry name" value="Thioesterase"/>
</dbReference>
<name>A0A9X2G704_9ACTN</name>
<evidence type="ECO:0000256" key="4">
    <source>
        <dbReference type="ARBA" id="ARBA00022553"/>
    </source>
</evidence>
<dbReference type="Gene3D" id="3.30.559.10">
    <property type="entry name" value="Chloramphenicol acetyltransferase-like domain"/>
    <property type="match status" value="6"/>
</dbReference>
<dbReference type="InterPro" id="IPR023213">
    <property type="entry name" value="CAT-like_dom_sf"/>
</dbReference>
<dbReference type="Pfam" id="PF00668">
    <property type="entry name" value="Condensation"/>
    <property type="match status" value="6"/>
</dbReference>
<evidence type="ECO:0000256" key="6">
    <source>
        <dbReference type="SAM" id="MobiDB-lite"/>
    </source>
</evidence>
<organism evidence="8 9">
    <name type="scientific">Nonomuraea thailandensis</name>
    <dbReference type="NCBI Taxonomy" id="1188745"/>
    <lineage>
        <taxon>Bacteria</taxon>
        <taxon>Bacillati</taxon>
        <taxon>Actinomycetota</taxon>
        <taxon>Actinomycetes</taxon>
        <taxon>Streptosporangiales</taxon>
        <taxon>Streptosporangiaceae</taxon>
        <taxon>Nonomuraea</taxon>
    </lineage>
</organism>
<keyword evidence="4" id="KW-0597">Phosphoprotein</keyword>
<dbReference type="CDD" id="cd12117">
    <property type="entry name" value="A_NRPS_Srf_like"/>
    <property type="match status" value="1"/>
</dbReference>
<dbReference type="Pfam" id="PF00975">
    <property type="entry name" value="Thioesterase"/>
    <property type="match status" value="1"/>
</dbReference>
<dbReference type="FunFam" id="1.10.1200.10:FF:000005">
    <property type="entry name" value="Nonribosomal peptide synthetase 1"/>
    <property type="match status" value="4"/>
</dbReference>
<dbReference type="Pfam" id="PF13193">
    <property type="entry name" value="AMP-binding_C"/>
    <property type="match status" value="5"/>
</dbReference>
<dbReference type="NCBIfam" id="NF004282">
    <property type="entry name" value="PRK05691.1"/>
    <property type="match status" value="7"/>
</dbReference>
<feature type="domain" description="Carrier" evidence="7">
    <location>
        <begin position="955"/>
        <end position="1030"/>
    </location>
</feature>
<dbReference type="Gene3D" id="3.40.50.980">
    <property type="match status" value="4"/>
</dbReference>
<keyword evidence="5" id="KW-0436">Ligase</keyword>
<gene>
    <name evidence="8" type="ORF">HD597_000471</name>
</gene>
<comment type="caution">
    <text evidence="8">The sequence shown here is derived from an EMBL/GenBank/DDBJ whole genome shotgun (WGS) entry which is preliminary data.</text>
</comment>
<dbReference type="GO" id="GO:0044550">
    <property type="term" value="P:secondary metabolite biosynthetic process"/>
    <property type="evidence" value="ECO:0007669"/>
    <property type="project" value="UniProtKB-ARBA"/>
</dbReference>
<dbReference type="SUPFAM" id="SSF52777">
    <property type="entry name" value="CoA-dependent acyltransferases"/>
    <property type="match status" value="12"/>
</dbReference>
<dbReference type="FunFam" id="3.40.50.12780:FF:000012">
    <property type="entry name" value="Non-ribosomal peptide synthetase"/>
    <property type="match status" value="3"/>
</dbReference>
<dbReference type="InterPro" id="IPR001242">
    <property type="entry name" value="Condensation_dom"/>
</dbReference>
<dbReference type="FunFam" id="2.30.38.10:FF:000001">
    <property type="entry name" value="Non-ribosomal peptide synthetase PvdI"/>
    <property type="match status" value="4"/>
</dbReference>
<dbReference type="InterPro" id="IPR036736">
    <property type="entry name" value="ACP-like_sf"/>
</dbReference>
<sequence length="6114" mass="661321">MSRLPLSTAQWGIWFAGQLGSSNELMNWGEYLEIHGRIDVPLFESALRQAVRETDSLSVRFAVDEDGEPYQVVEPGRPLPFSVVDLSDRPDPAAAAESWMRADVARAVDIGRDVLYNEVLFKLDDDRYFWYWRLHHLIMDGFGHSLFVRRVADIYTAIERGERPAATSFGSLRAILDEERGYLRSDEIDRDREFWRERLAGSPTPIALGRPSVEGTTRILRRTHHLTQDDVGTLHSLATELGVKWSRLFVAIMAAFLHRVTGAEDVVMSLPVTGRTTPTALSVPCMMSKVVPFRVTVRPDMTLRELVSRVAADVDGVLVHQRFRVEEMRRNLALPGGQTMFFGAVINIMRFQQNIRFGDRATTLHHFMSGRVEDVQVVVDSRAGDAGLRVDFDASPAVCDTDEFTANWRTFLTFMSSLVRSSADVRVGEVVLLGADERERVRALGMSTTRQQGESAPGDEHGVHTLFERQARATPDATALVAGDRRVTYASLDALANGVAAALVERGVRPGSVVGVHLERGVELIAALLGVLKAGAGYTLLDPTFPPERLATVLEQVAADVVVTNQALAGRLAEQPLGFVFVRGRTAAGPGLTVPADAVACVMFTSGSTGRPKGVAAPHRALTTTFLGQDYIDFGPGQAWLQSSPVSWDAFALEVFGALLHGGVCVLPPGPRTDLTEIAAMVAEHGVTVLQLSAGLFNALLDERPEVFGSLRVAMTAGDVASVSHVRRALREFPHLTLLNGYGPVESMGFTTFHRIAEADGERSSIPIGRPLAGKSVLVLDHDLGIVPIGVVGELYAAGGGLAHGYLGQPGLTAGRFVANPYGPAGSRMYRTGDLAQWRPDGTLQFVGRADGQVKVRGFRVEPGEVESALRRAPGVTDAAVAVHPDTSGSQRLVGYLVGEADTAVVRAAIEATLPDYLVPSAFVPMESLPLTPNGKVDRRALPVPSFHGLATSRGPRNPREEILCGLFAEVLGVGRVGIDDSFFDLGGHSLLATRLISRIRSVVGAELAVRELFGAPTVAELAAAMETSGPARRALTPMERPESVPLSFAQQRLWFLHEWEGPSAFYNVPVAVRLEGVLDDGALIDAVGDVAGRHESLRTIFPAAGGVPYQRVVEEGPVVEVVRCAEGELEALVARVVVRAFDLAAELPFRVWLFELGPEEHVLLIVMHHIVSDGWSMSPFCRDLSIAYSARLDGRAPAWSSLPVQYADYALWQREVLGDEGGLLAGQLEFWSRELAGVPDRLMLPVDRSRPVRPSYRGDRVGLRVPAGLHAGLAGLARESSATVFMVVQAAVAALLSRLGAGDDIPLGTPVAGRSDDALDGLVGFFVNTLVLRTDTSGRPSFRELIGRVRETDLAAFERQDVPFERLVEVLNPVRDTAYHPLFQVMLVANDAVTAGLELSGLSVSEYPVEFPVAKFDLTVSLTEHHDAQGRPAGIDFAVEYATDLFDRGTVNSMARRLLRMLEAMINDPDLPISAPEILGPTELERVLGEWNRTAETDFPVGTCVHDLFERQARLTPEAVAVEYGARVLTYAELNARANRLAHRLIERGVRLEDRVALAMPSSDLWVTAVLAVLKAGGAFVPIDPEYPAERIQYMLKDASPVLVLSTGEWATGLPDAGIPCLLLDSLTVGGAADNPARQVSLDNAAYVVYTSGSSGRPKGVVVAHAGVGSIVASQRHRQDVGQGSRVLQLVSTSFDAALWDLYGAVLSGATLVLPEDDRPLGQDLVDFVTRHEITHVAMPPAVLADLPVGSLPADMAITATGEACSPALAASWSVGRRMFNGYGPTEVTIGATMWECEPGRAPNPVPIGTPLIGKSVFVLDGGLRPVPVGVPGELYLGGSGLARGYTGRPGLTSERFVANPYGGAGLRMYRTGDIVRWRPDGLLEFVGRADDQIKLRGLRIELGEVEAAVAAHPSVGHAVVTVYEDGTGQKQLVAYLTPKDGRAAPETHDLRAHTASVLPAYMMPAAFTVLESLPLTPNGKVDRRALPVPSFHGLATSRGPRNPREEILCGLFAEVLGVGRVGIDDSFFDLGGHSLLATRLISRIRSVVGAELAVRELFGAPTVAELAAAMETSGPARRALTPMERPESVPLSFAQQRLWFLHEWEGPSAFYNVPVAVRLEGVLDDGALIDAVGDVAGRHESLRTIFPAAGGVPYQRVVEEGPVVEVVRCAEGELEALVARVVVRAFDLAAELPFRVWLFELGPEEHVLLIVMHHIVSDGWSMSPFCRDLSIAYSARLDGRAPAWSSLPVQYADYALWQREVLGDEGGLLAGQLEFWSRELAGVPDRLMLPVDRSRPVRPSYRGDRVGLRVPAGLHAGLAGLARESSATVFMVVQAAVAALLSRLGAGDDIPLGTPVAGRSDDALDGLVGFFVNTLVLRTDTSGRPSFRELIGRVRETDLAAFERQDVPFERLVEVLNPVRDTAYHPLFQVMLVANDAVTAGLELSGLSVSEYPVEFPVAKFDLTVSLTEHHDAQGRPAGIDFAVEYATDLFDRGTVNSMARRLLRMLEAMINDPDSRFERVDLLEADERALATAGIYVLDNALALVPAGVMGELYVSSSYLAPDRTEWTAESAHRFVADPFDHEGGLMYRTGDLVRRTPDGRLEFVPPADEPEADAQEPAQPIGRGPRNPQEEILCGLFAEVLEVPSVGIDDNFFALGGYSLLATRLISRIRSTLGVEVNVRHLFAAPTVASLAAGWTETGDARPALLPVPRPDAVPLSYAQQRLWFLHEWEGPSATYNIPIAVRLAGRIDVNALSDALSDVVARHESLRTVFPVAGGVPRQHIIDSDLARPFFSVHACGHDELPAAVGEAVAHTFDLANELPIRAWLFTVAPEDQVLVLVMHHIAADGWSVDVLCRDLSVAYTARRAGHPPQWSPLPVQYADYSMWQQDLLGGADDLDSVFARQLDHWRDRLAGIPEQLELPADRPRPAVPSYAGALAELELPAELHQRLVILARESDSTLFMVLQAAFATLLSRMGAGADIPIGTPIAGRADHALENLIGFFVNTLVLRTDTSGNPTFRELVARVRDADLAAYEHQDLPFERLVEALNPARTTAYHPLFQVMVVLRNDAPTPLELPGVRVHEFPIDFEVAKFDLALGLAERYDSDGRPAGLHGGLEYNTDLFDEETARAFSRRLVQVLDAVTADPDQPILDFDVLGAQERDRLLVEWNGRAHDYAGALPVHELIDRRAARTPGAVALSSGSCQVTYAQLAERSERLARRLVRLSAVPEQVVAIMLEPGPELVVAMLGVLKAGKAFLLLDRAIPALRLESMMRDAAVEIVVADEDAARLMDGASRTIVRVDEDWSDRTPLPAVGRDNLACVFFTSGSTGRPKGSMFIHHELAQFALAMADVLDLDPGDRILQLASVSFDVLLEEVMPALCAGACVVLSAASGLTEVADLADHVETHNITGLEVTVPYWHEWVDALTREGRRLPESLRFVIIGGERISPDHLERWRRLGPPRLFMVYGLTEATCTSTVHELGREEVSLPIGRPLPDVRAYVLDARLHPVPAGVTGELYLGGGGLARGYLGLPDLSASRFVACPFAPDGGRMYRTGDVVRWRADGVLEFVGRADHQLKLRGFRIEPGEIEAVLTTSPMIRQAHVAVHEDHAGTRRLVAYLVPAEPHVSVDPQALRAHVTRFLPEYMVPAAFVPMGSMPLTLTGKLDRQALPLPDFDGAAGGRGPRNPREEILCGLFAEVLGVRRVGIDDGFFDLGGHSLLATRLISRIRTTLGIEVSVRELFQSPTVAGLAQRDAGTTRPPLVAAERPERVPLSFAQRRLWFLHELEGPNATYNIPIAVRWSGVLDTQALIAAIDDVVERHESMRTIFPSADGVPYQRIVDAGPVVEVAECAQEELAARIDQAAGHAFDLSAELPIRVRLFAVSEQEHVLLVVMHHIAADGWSMTPLAGDLTRAYTARLEGRAPDWPSPAVQYADYALWQRELLGEDHDAESLMSRHLSFWTAELAGLPDQLTLPTDRPRPQFPSHRGDQVPLTIPAELHARLAELADGSHATLFMVLQAAVATLLSRVGAGTDIPIGTPVAGRADSALDEVIGFFVNTLVLRTDTSGNPTIRHLIDRIRTTNLNAYSHQDVPFERVVEALNPNRSANHPLFQTMLTVERGVEAGEFELPGLRVEFVPSTTKRAKFDLQFSLSERLAEDGSPGGLSGVVEFSTDLFDRGTVEGLAGGLLRVFEAMVADPDVRVDGFELLSVGERERVLGWSGPVGPVPEVSLVELIEARVAAAPQAMAVSCEGVRLTYGELNVRANRLARHLVACGVGPETLVAVALPRSVDLVVALLAVLKAGGAYVPVDLEYPASRVEFLLEDAGPALLLTVSSGLCGRAVETVVLDDPAVAAMLAAQEGTDLGRSVAASDPAYVIYTSGSTGRPKGVVVEHRSVVNLLQGLRGPYGLGGDDVWSLFHSFAFDFSVWEMWGALCTGGRLVVVPSQVVRQPDVFWRLMRDEGVSVLSQTPSSFRELVRVADERVPASLRLVVFGGEALRQDHVRAWFEEFPYAAVRLVNMYGITETTVHVTAHDLVPGDDRVGVGRSLPGYQVFVLDGGLRPVPVGVTGELYVGGEGLARGYLGRAGLTAGRFVANPFGSAGSRMYRSGDLVRWWADGVLEYVGRADDQVKVRGYRIELGEVEVALAGHAQVAQAAVMVREDRPGDRRLVAYVVAADAEVVPDPGSLRVRVASLLPEYMVPSAFVVVGSLPLTSNGKLDRRALPAPDHDGLAEGRAARTPREEILCGLFAEVLGVRRVGIDDGFFDLGGHSLLATRLISRIRSTLGLEVSVRELFAAPTVAAIAQRDTGGATRSRLTPQPKPERVPPSFAQQRLWFLNQEEGLEAAYNMPMTVHLHGAVDVDAIAAALADLVERHEVLRTVFPVDGGVPYQRILQEVWPELALIDVAGADLGQALEEAAHQPFDLAHEIPLRAWLFRLDAEEHVLMLVMHHIAADGWSTGVLCRDLSSAYTARAGGFAPIWPALPVQYTDYTLWQRKLLDDEHDGDTLLAHQLAFWSDTLAGIPDQLQLPTDRQRPARPSHSGDHVSIELPADLHAALHELAKESHATLFMVVQAAVAALLSRSGAGDDIPLGTPVAGRMDDALDELIGFFVNTLVLRTDTSGNPSFRELIARVRAADLAAYEHQDLPFERLVEALNPARGGHHPLFQTMLVLRNDGDFELQMPGLRADYEDVALNSAQFDLQFSLSERLAEDGSPGGLSGVVEFSTDLFDRGTVEGLAGGLLRVFEAMVADPDVRVDGFELLSVGERERVLGWSGPVGPVPEVSLVELIEARVAAAPQAMAVSCEGVRLTYGELNVRANRLARHLVACGVGPETLVAVALPRSVDLVVALLAVLKAGGAYVPVDLEYPASRVEFLLEDAGPALLLTVSSGLCGRAVETVVLDDPAVAAMLAAQEGTDLGRSVAASDPAYVIYTSGSTGRPKGVVVEHRSVVNLLQGLRGPYGLGGDDVWSLFHSFAFDFSVWEMWGALCTGGRLVVVPSQVVRQPDVFWRLMRDEGVSVLSQTPSSFRELVRVADERVPASLRLVVFGGEALRQDHVRAWFEEFPYAAVRLVNMYGITETTVHVTAHDLVPGDDRVGVGRSLPGYQVFVLDGGLRPVPVGVTGELYVGGEGLARGYLGRAGLTAGRFVANPFGSAGSRMYRSGDLVRWWADGVLEYVGRADDQVKVRGYRIELGEVEVALAGHAQVAQAAVMVREDRPGDRRLVAYVVAADAEVVPDPGSLRVRVASLLPEYMVPSAFVVVGSLPLTSNGKLDRRALPAPDHDGLAEGRAARTPREEILCGLFAEVLGVRRVGIDDGFFDLGGHSLLATRLISRIRSTLGLEVSVRELFAAPTVAGISDLLDNGDTSATHPVDIVLPLRARGGKPPLFCVHPVTGLAWCYTGLLQHLGPDRPLYGLQTRGLAGDTTVHSTLGELVDDYLAQLRRIQPTGPFHLLGWSLGGGIAHAMACRLQEQGEEVALLAMMDSYPPAPARDFGDSDRPTGNWVAQLIEREGAGQIELEPGLVDELYVSAVRNLALVLDAIPPVFHGDLLFFTATRGRALDAQGARSWAQHVAGEIVNHDIDTEHLDMSRPGPLGEIASVLARALEPPAV</sequence>
<dbReference type="SUPFAM" id="SSF47336">
    <property type="entry name" value="ACP-like"/>
    <property type="match status" value="6"/>
</dbReference>
<evidence type="ECO:0000256" key="1">
    <source>
        <dbReference type="ARBA" id="ARBA00001957"/>
    </source>
</evidence>
<evidence type="ECO:0000259" key="7">
    <source>
        <dbReference type="PROSITE" id="PS50075"/>
    </source>
</evidence>
<dbReference type="Gene3D" id="3.30.559.30">
    <property type="entry name" value="Nonribosomal peptide synthetase, condensation domain"/>
    <property type="match status" value="6"/>
</dbReference>
<dbReference type="RefSeq" id="WP_253739992.1">
    <property type="nucleotide sequence ID" value="NZ_JAMZEB010000001.1"/>
</dbReference>
<dbReference type="PANTHER" id="PTHR45527">
    <property type="entry name" value="NONRIBOSOMAL PEPTIDE SYNTHETASE"/>
    <property type="match status" value="1"/>
</dbReference>
<dbReference type="InterPro" id="IPR020806">
    <property type="entry name" value="PKS_PP-bd"/>
</dbReference>
<evidence type="ECO:0000256" key="3">
    <source>
        <dbReference type="ARBA" id="ARBA00022450"/>
    </source>
</evidence>
<feature type="region of interest" description="Disordered" evidence="6">
    <location>
        <begin position="3972"/>
        <end position="3991"/>
    </location>
</feature>
<dbReference type="InterPro" id="IPR042099">
    <property type="entry name" value="ANL_N_sf"/>
</dbReference>
<dbReference type="GO" id="GO:0016874">
    <property type="term" value="F:ligase activity"/>
    <property type="evidence" value="ECO:0007669"/>
    <property type="project" value="UniProtKB-KW"/>
</dbReference>
<dbReference type="GO" id="GO:0043041">
    <property type="term" value="P:amino acid activation for nonribosomal peptide biosynthetic process"/>
    <property type="evidence" value="ECO:0007669"/>
    <property type="project" value="TreeGrafter"/>
</dbReference>
<dbReference type="Pfam" id="PF00501">
    <property type="entry name" value="AMP-binding"/>
    <property type="match status" value="5"/>
</dbReference>
<dbReference type="NCBIfam" id="TIGR01733">
    <property type="entry name" value="AA-adenyl-dom"/>
    <property type="match status" value="5"/>
</dbReference>
<dbReference type="GO" id="GO:0005829">
    <property type="term" value="C:cytosol"/>
    <property type="evidence" value="ECO:0007669"/>
    <property type="project" value="TreeGrafter"/>
</dbReference>
<dbReference type="InterPro" id="IPR020802">
    <property type="entry name" value="TesA-like"/>
</dbReference>
<feature type="domain" description="Carrier" evidence="7">
    <location>
        <begin position="3684"/>
        <end position="3759"/>
    </location>
</feature>
<feature type="region of interest" description="Disordered" evidence="6">
    <location>
        <begin position="2609"/>
        <end position="2629"/>
    </location>
</feature>
<dbReference type="GO" id="GO:0008610">
    <property type="term" value="P:lipid biosynthetic process"/>
    <property type="evidence" value="ECO:0007669"/>
    <property type="project" value="UniProtKB-ARBA"/>
</dbReference>
<dbReference type="FunFam" id="1.10.1200.10:FF:000016">
    <property type="entry name" value="Non-ribosomal peptide synthase"/>
    <property type="match status" value="2"/>
</dbReference>
<dbReference type="InterPro" id="IPR006162">
    <property type="entry name" value="Ppantetheine_attach_site"/>
</dbReference>
<accession>A0A9X2G704</accession>
<dbReference type="Gene3D" id="2.30.38.10">
    <property type="entry name" value="Luciferase, Domain 3"/>
    <property type="match status" value="3"/>
</dbReference>
<feature type="domain" description="Carrier" evidence="7">
    <location>
        <begin position="2001"/>
        <end position="2076"/>
    </location>
</feature>
<evidence type="ECO:0000256" key="5">
    <source>
        <dbReference type="ARBA" id="ARBA00022598"/>
    </source>
</evidence>
<protein>
    <submittedName>
        <fullName evidence="8">Amino acid adenylation domain-containing protein</fullName>
    </submittedName>
</protein>
<evidence type="ECO:0000313" key="9">
    <source>
        <dbReference type="Proteomes" id="UP001139648"/>
    </source>
</evidence>
<dbReference type="FunFam" id="3.40.50.980:FF:000001">
    <property type="entry name" value="Non-ribosomal peptide synthetase"/>
    <property type="match status" value="3"/>
</dbReference>
<dbReference type="CDD" id="cd19540">
    <property type="entry name" value="LCL_NRPS-like"/>
    <property type="match status" value="5"/>
</dbReference>
<dbReference type="PANTHER" id="PTHR45527:SF1">
    <property type="entry name" value="FATTY ACID SYNTHASE"/>
    <property type="match status" value="1"/>
</dbReference>
<dbReference type="Gene3D" id="3.30.300.30">
    <property type="match status" value="5"/>
</dbReference>
<dbReference type="FunFam" id="3.30.559.10:FF:000012">
    <property type="entry name" value="Non-ribosomal peptide synthetase"/>
    <property type="match status" value="1"/>
</dbReference>
<dbReference type="PROSITE" id="PS00012">
    <property type="entry name" value="PHOSPHOPANTETHEINE"/>
    <property type="match status" value="5"/>
</dbReference>
<dbReference type="SUPFAM" id="SSF56801">
    <property type="entry name" value="Acetyl-CoA synthetase-like"/>
    <property type="match status" value="6"/>
</dbReference>
<dbReference type="Gene3D" id="1.10.1200.10">
    <property type="entry name" value="ACP-like"/>
    <property type="match status" value="5"/>
</dbReference>
<dbReference type="NCBIfam" id="NF003417">
    <property type="entry name" value="PRK04813.1"/>
    <property type="match status" value="5"/>
</dbReference>
<dbReference type="Pfam" id="PF00550">
    <property type="entry name" value="PP-binding"/>
    <property type="match status" value="6"/>
</dbReference>
<dbReference type="GO" id="GO:0031177">
    <property type="term" value="F:phosphopantetheine binding"/>
    <property type="evidence" value="ECO:0007669"/>
    <property type="project" value="InterPro"/>
</dbReference>
<dbReference type="InterPro" id="IPR009081">
    <property type="entry name" value="PP-bd_ACP"/>
</dbReference>
<dbReference type="InterPro" id="IPR025110">
    <property type="entry name" value="AMP-bd_C"/>
</dbReference>
<reference evidence="8" key="1">
    <citation type="submission" date="2022-06" db="EMBL/GenBank/DDBJ databases">
        <title>Sequencing the genomes of 1000 actinobacteria strains.</title>
        <authorList>
            <person name="Klenk H.-P."/>
        </authorList>
    </citation>
    <scope>NUCLEOTIDE SEQUENCE</scope>
    <source>
        <strain evidence="8">DSM 46694</strain>
    </source>
</reference>
<dbReference type="SUPFAM" id="SSF53474">
    <property type="entry name" value="alpha/beta-Hydrolases"/>
    <property type="match status" value="1"/>
</dbReference>
<comment type="cofactor">
    <cofactor evidence="1">
        <name>pantetheine 4'-phosphate</name>
        <dbReference type="ChEBI" id="CHEBI:47942"/>
    </cofactor>
</comment>
<dbReference type="InterPro" id="IPR029058">
    <property type="entry name" value="AB_hydrolase_fold"/>
</dbReference>
<keyword evidence="3" id="KW-0596">Phosphopantetheine</keyword>
<dbReference type="FunFam" id="3.30.300.30:FF:000010">
    <property type="entry name" value="Enterobactin synthetase component F"/>
    <property type="match status" value="5"/>
</dbReference>
<dbReference type="SMART" id="SM00824">
    <property type="entry name" value="PKS_TE"/>
    <property type="match status" value="1"/>
</dbReference>
<evidence type="ECO:0000313" key="8">
    <source>
        <dbReference type="EMBL" id="MCP2353451.1"/>
    </source>
</evidence>
<dbReference type="CDD" id="cd17643">
    <property type="entry name" value="A_NRPS_Cytc1-like"/>
    <property type="match status" value="2"/>
</dbReference>
<evidence type="ECO:0000256" key="2">
    <source>
        <dbReference type="ARBA" id="ARBA00006432"/>
    </source>
</evidence>
<feature type="domain" description="Carrier" evidence="7">
    <location>
        <begin position="2628"/>
        <end position="2703"/>
    </location>
</feature>
<dbReference type="PROSITE" id="PS00455">
    <property type="entry name" value="AMP_BINDING"/>
    <property type="match status" value="5"/>
</dbReference>
<keyword evidence="9" id="KW-1185">Reference proteome</keyword>
<dbReference type="CDD" id="cd17652">
    <property type="entry name" value="A_NRPS_CmdD_like"/>
    <property type="match status" value="1"/>
</dbReference>
<dbReference type="EMBL" id="JAMZEB010000001">
    <property type="protein sequence ID" value="MCP2353451.1"/>
    <property type="molecule type" value="Genomic_DNA"/>
</dbReference>
<dbReference type="Gene3D" id="3.40.50.12780">
    <property type="entry name" value="N-terminal domain of ligase-like"/>
    <property type="match status" value="3"/>
</dbReference>
<proteinExistence type="inferred from homology"/>
<feature type="region of interest" description="Disordered" evidence="6">
    <location>
        <begin position="4809"/>
        <end position="4828"/>
    </location>
</feature>
<dbReference type="SMART" id="SM00823">
    <property type="entry name" value="PKS_PP"/>
    <property type="match status" value="6"/>
</dbReference>
<dbReference type="InterPro" id="IPR045851">
    <property type="entry name" value="AMP-bd_C_sf"/>
</dbReference>
<dbReference type="InterPro" id="IPR020845">
    <property type="entry name" value="AMP-binding_CS"/>
</dbReference>
<dbReference type="FunFam" id="3.40.50.980:FF:000002">
    <property type="entry name" value="Enterobactin synthetase component F"/>
    <property type="match status" value="2"/>
</dbReference>
<dbReference type="CDD" id="cd05930">
    <property type="entry name" value="A_NRPS"/>
    <property type="match status" value="1"/>
</dbReference>
<dbReference type="FunFam" id="3.30.559.30:FF:000001">
    <property type="entry name" value="Non-ribosomal peptide synthetase"/>
    <property type="match status" value="1"/>
</dbReference>
<dbReference type="Proteomes" id="UP001139648">
    <property type="component" value="Unassembled WGS sequence"/>
</dbReference>
<feature type="domain" description="Carrier" evidence="7">
    <location>
        <begin position="4738"/>
        <end position="4813"/>
    </location>
</feature>
<feature type="domain" description="Carrier" evidence="7">
    <location>
        <begin position="5793"/>
        <end position="5868"/>
    </location>
</feature>
<dbReference type="InterPro" id="IPR000873">
    <property type="entry name" value="AMP-dep_synth/lig_dom"/>
</dbReference>
<dbReference type="Gene3D" id="3.40.50.1820">
    <property type="entry name" value="alpha/beta hydrolase"/>
    <property type="match status" value="1"/>
</dbReference>
<dbReference type="GO" id="GO:0072330">
    <property type="term" value="P:monocarboxylic acid biosynthetic process"/>
    <property type="evidence" value="ECO:0007669"/>
    <property type="project" value="UniProtKB-ARBA"/>
</dbReference>
<comment type="similarity">
    <text evidence="2">Belongs to the ATP-dependent AMP-binding enzyme family.</text>
</comment>